<keyword evidence="1" id="KW-0812">Transmembrane</keyword>
<keyword evidence="1" id="KW-1133">Transmembrane helix</keyword>
<feature type="transmembrane region" description="Helical" evidence="1">
    <location>
        <begin position="15"/>
        <end position="33"/>
    </location>
</feature>
<feature type="non-terminal residue" evidence="2">
    <location>
        <position position="108"/>
    </location>
</feature>
<dbReference type="Proteomes" id="UP000807306">
    <property type="component" value="Unassembled WGS sequence"/>
</dbReference>
<sequence>SSEHHFNPPVDAQSSIAQMTMFIAVVCTVIMGISRNMTNMILGLMTIQLRFAFEYSTGKCDVRQEAVLDQIPSTIETILSKFNLDGKNTILAVCPNCHFTYYPSYKPG</sequence>
<name>A0A9P6E3W2_9AGAR</name>
<feature type="non-terminal residue" evidence="2">
    <location>
        <position position="1"/>
    </location>
</feature>
<protein>
    <submittedName>
        <fullName evidence="2">Uncharacterized protein</fullName>
    </submittedName>
</protein>
<evidence type="ECO:0000313" key="3">
    <source>
        <dbReference type="Proteomes" id="UP000807306"/>
    </source>
</evidence>
<proteinExistence type="predicted"/>
<comment type="caution">
    <text evidence="2">The sequence shown here is derived from an EMBL/GenBank/DDBJ whole genome shotgun (WGS) entry which is preliminary data.</text>
</comment>
<evidence type="ECO:0000256" key="1">
    <source>
        <dbReference type="SAM" id="Phobius"/>
    </source>
</evidence>
<organism evidence="2 3">
    <name type="scientific">Crepidotus variabilis</name>
    <dbReference type="NCBI Taxonomy" id="179855"/>
    <lineage>
        <taxon>Eukaryota</taxon>
        <taxon>Fungi</taxon>
        <taxon>Dikarya</taxon>
        <taxon>Basidiomycota</taxon>
        <taxon>Agaricomycotina</taxon>
        <taxon>Agaricomycetes</taxon>
        <taxon>Agaricomycetidae</taxon>
        <taxon>Agaricales</taxon>
        <taxon>Agaricineae</taxon>
        <taxon>Crepidotaceae</taxon>
        <taxon>Crepidotus</taxon>
    </lineage>
</organism>
<keyword evidence="3" id="KW-1185">Reference proteome</keyword>
<gene>
    <name evidence="2" type="ORF">CPB83DRAFT_735413</name>
</gene>
<evidence type="ECO:0000313" key="2">
    <source>
        <dbReference type="EMBL" id="KAF9521983.1"/>
    </source>
</evidence>
<dbReference type="OrthoDB" id="3253623at2759"/>
<reference evidence="2" key="1">
    <citation type="submission" date="2020-11" db="EMBL/GenBank/DDBJ databases">
        <authorList>
            <consortium name="DOE Joint Genome Institute"/>
            <person name="Ahrendt S."/>
            <person name="Riley R."/>
            <person name="Andreopoulos W."/>
            <person name="Labutti K."/>
            <person name="Pangilinan J."/>
            <person name="Ruiz-Duenas F.J."/>
            <person name="Barrasa J.M."/>
            <person name="Sanchez-Garcia M."/>
            <person name="Camarero S."/>
            <person name="Miyauchi S."/>
            <person name="Serrano A."/>
            <person name="Linde D."/>
            <person name="Babiker R."/>
            <person name="Drula E."/>
            <person name="Ayuso-Fernandez I."/>
            <person name="Pacheco R."/>
            <person name="Padilla G."/>
            <person name="Ferreira P."/>
            <person name="Barriuso J."/>
            <person name="Kellner H."/>
            <person name="Castanera R."/>
            <person name="Alfaro M."/>
            <person name="Ramirez L."/>
            <person name="Pisabarro A.G."/>
            <person name="Kuo A."/>
            <person name="Tritt A."/>
            <person name="Lipzen A."/>
            <person name="He G."/>
            <person name="Yan M."/>
            <person name="Ng V."/>
            <person name="Cullen D."/>
            <person name="Martin F."/>
            <person name="Rosso M.-N."/>
            <person name="Henrissat B."/>
            <person name="Hibbett D."/>
            <person name="Martinez A.T."/>
            <person name="Grigoriev I.V."/>
        </authorList>
    </citation>
    <scope>NUCLEOTIDE SEQUENCE</scope>
    <source>
        <strain evidence="2">CBS 506.95</strain>
    </source>
</reference>
<accession>A0A9P6E3W2</accession>
<dbReference type="EMBL" id="MU157969">
    <property type="protein sequence ID" value="KAF9521983.1"/>
    <property type="molecule type" value="Genomic_DNA"/>
</dbReference>
<keyword evidence="1" id="KW-0472">Membrane</keyword>
<dbReference type="AlphaFoldDB" id="A0A9P6E3W2"/>